<evidence type="ECO:0000256" key="2">
    <source>
        <dbReference type="ARBA" id="ARBA00012688"/>
    </source>
</evidence>
<name>A0A423WIL3_CYTCH</name>
<feature type="transmembrane region" description="Helical" evidence="8">
    <location>
        <begin position="2217"/>
        <end position="2238"/>
    </location>
</feature>
<evidence type="ECO:0000256" key="5">
    <source>
        <dbReference type="ARBA" id="ARBA00023316"/>
    </source>
</evidence>
<evidence type="ECO:0000256" key="9">
    <source>
        <dbReference type="SAM" id="SignalP"/>
    </source>
</evidence>
<feature type="transmembrane region" description="Helical" evidence="8">
    <location>
        <begin position="2032"/>
        <end position="2054"/>
    </location>
</feature>
<comment type="caution">
    <text evidence="11">The sequence shown here is derived from an EMBL/GenBank/DDBJ whole genome shotgun (WGS) entry which is preliminary data.</text>
</comment>
<dbReference type="STRING" id="252740.A0A423WIL3"/>
<dbReference type="GO" id="GO:0009277">
    <property type="term" value="C:fungal-type cell wall"/>
    <property type="evidence" value="ECO:0007669"/>
    <property type="project" value="TreeGrafter"/>
</dbReference>
<feature type="domain" description="Glycosyl hydrolase family 13 catalytic" evidence="10">
    <location>
        <begin position="68"/>
        <end position="552"/>
    </location>
</feature>
<feature type="region of interest" description="Disordered" evidence="7">
    <location>
        <begin position="1888"/>
        <end position="1940"/>
    </location>
</feature>
<dbReference type="Pfam" id="PF00534">
    <property type="entry name" value="Glycos_transf_1"/>
    <property type="match status" value="1"/>
</dbReference>
<sequence length="2393" mass="266160">MFALVWLSAIALFSSTTFVHGLKYTLSEVDYNLNANKTATNPADYWVTERTNHTYNPSPDNWRFPFYTIVMDRFVNGDPSNDNANKTLFETDMMSTQIRNGGDLAGLVESLDYIAGMGIKGIYMAGSPFINQPWGADSYSPLDLTLLDRHFGDIAMWQTTMDEIHKRGMWVILDNTMATFSHALFFSLGDLIGFEGYLNTSAPFEVEEHKVKWKTSRQYLDFNFGNEYNDTCEYPTFWYEDGYLVPSNVTDQLKGCYDSDFDQYGDVEAFGVFPDWERQLSKFASVQDRLREWYPPVLERLQVFSCMTIAALDIDGFRVDKAMQVTVDAQASFTTKVRDCAKQYGKENFMIVGEVTAGNTLGSIWLGRGRSADKWVEDSQTAQTLKWNDSTSDDYFLREAGNSAVDAGAFHYSVYRYLTRFLGISGTLAGYDLPTDWVLMWDEMLRSNDFYNANNGEFDPRHLYGVANQDVFRWPGVEKGSERQMLGYMITTLLLPGIPLVYYGEEQDLYIVDSTASNYVFGRQSFAPSPAWMKHGCYTLGSEIYDNWPAERALTGCLDPSQARDHRNPSAPIRNTLKHMFSLRDSYPVLEGGFLLAQLANQTNPVTLNGSTITIEMGIWSVARAYNTQTQNVSTSADSSKPVWLVYHNGPNETTYTFDCTDSSTAFVAPYDAKTVVRNLMNSSDSYTLETSAISNANWTGTGATAGCLSSITMKPYEFKVFVDDDLYVYPGPMITKFSPGHDFSIDSSVNTTGEVEIVLGFSVEMDCDAVTEAVTALSFVDASSGEGESLATFGTATCATVDESSVSTVTGDIPTAWQWTATLSGLVDGVHKIKVANATSSDGVATNSIDWFLLRRGLPHNPIVFPENSNFSSSLLHVDDNGIMYINHSAPGATQYRFSTNWGSSWSSWANYTGDYEKITAQSWSGTDSQAWEGKHVQVQYWSKPLGSSAFIQHGDSLHERRYPHIFLHGEYNEWGYDSGVRSTMTLSGNSTWEMHYMYEWPAAVQVNIWGINPDGQPDQTFIYGDIDGDGILDRLSPSSLSSNVFNMTVPKWPYLSYKLVINDSTWQIKAVPTGTVYLQIFLFFLLGILPICLAGLAGWIYVRGFYQVKVNKRGFKANPKNWLNIGGMLKGDSSSGEKKEKYSIALRAISPSPASTPVPAIKASGEKRTVLIATMEYNIDDWNISIKIGGLGVMAKLMSTALTDVNLIWVVPCVGGIDYPIDEPAESMFVQIMGESYEVHVQYHRVRNITYVILDAPIFRQQTKAEPYIARMDDVESGILYAAWNSCIAETIRRFPVDIYHINDYHGAIAPLYLLPQTIPICLSLHNAEFQGLWPMRSPEESKEVCDVFGLPIDIVKKYVQYGSVFNLLHAGASYLRYHQRGFGAVGVSKKYGDRSLARYPIFWSLKTIGQLPNPDPSDTAAWEPEKDAVSSSKEGVEIDQEFENARGGLRVKAQEWAGLEIDPTAELFVFVGRWSLQKGVDLIADIFPSILEKYPKTQLICVGPVIDLYGKFAALKLAKLMEKYPKRVFSKPEFTQLPPYIFSGAEFALIPSRDEPFGLVAVEFGRKGAIGVGARVGGLGQMPGFWYTVESMSPAHLLDQFRHALKGALDSKQPKRALMRAWSAKQRFPVKQWVQQLDSLYDESIRISNKEASKKRKVSSKSMLSLHADGPDTPGHSRPTTPNGGLQISISSPNAVRSSLLRSDSSGMPSPGLATPTGLRSPSMLPSPGLPSPGLPSPGLTPKFPWATLEPGSTRNSTMSVASFDSFAMRAQNDGNIPGSPSFAPGMNDSLVGLPLPQPSFYQQGNRNSSQLSLSDVVGERHDMKLQKVDLSFNDSNGEFFAEFEQMLSNITAKNSISDLCIEEFLKKSEKEWFKRYREAKLGLSRDMSRTRSPMGRRPQSRDGKDRDSSVVSRGRQRHRSITPHSNLTYESTEVGSPLGPDVDDEFLLGDGYKAPTGLKKVLSIRIGDWPVYAFFMALGQILSVNSYQIVLLTGEASQTSDKLYIIGSVYLATSVMYWFMIRNLKSMYAITLPWVFFGLAFLLLGIAPFFDGETLQLVATVMYAAGASSGGVMFALNFGDEGGSPTRQWIIRAIIVAGIAQVYSLMLWYWGSLVSNSEATMTGFVASTSIPTALVVCVPIAVVLWLVGLVLFLGLPDYYRQSPESIPGLYISLLHRKLVPWFFIAVIIQNYWLSAPYGRNWQFLFGSQFLPGWGVFVLALGFFVVLWAIMLYGFSFFSDEHTWLLPIFAIGLGAPRWAQMLWGVSGMGWYVPWAGSGLGSAILSRCLWLWLGLLDAIQGVGLGMMLLATLTRQHVLAVLIGSQVIGSGVTMLARATCPNAMYSTATFPDFSQGPMPGVSEKWFWICLAFQLVIPFGFFKFFRKEQVAKP</sequence>
<keyword evidence="12" id="KW-1185">Reference proteome</keyword>
<gene>
    <name evidence="11" type="ORF">VSDG_01399</name>
</gene>
<dbReference type="EC" id="2.4.1.183" evidence="2"/>
<dbReference type="SUPFAM" id="SSF51445">
    <property type="entry name" value="(Trans)glycosidases"/>
    <property type="match status" value="1"/>
</dbReference>
<dbReference type="FunFam" id="3.40.50.2000:FF:000058">
    <property type="entry name" value="Alpha-1,3-glucan synthase Ags1"/>
    <property type="match status" value="1"/>
</dbReference>
<dbReference type="SUPFAM" id="SSF53756">
    <property type="entry name" value="UDP-Glycosyltransferase/glycogen phosphorylase"/>
    <property type="match status" value="1"/>
</dbReference>
<dbReference type="InterPro" id="IPR058657">
    <property type="entry name" value="Mok11-13/Ags1-like_Ig"/>
</dbReference>
<dbReference type="SMART" id="SM00642">
    <property type="entry name" value="Aamy"/>
    <property type="match status" value="1"/>
</dbReference>
<comment type="similarity">
    <text evidence="1">Belongs to the glycosyltransferase group 1 family.</text>
</comment>
<dbReference type="PANTHER" id="PTHR47182">
    <property type="entry name" value="CELL WALL ALPHA-1,3-GLUCAN SYNTHASE AGS1-RELATED"/>
    <property type="match status" value="1"/>
</dbReference>
<feature type="transmembrane region" description="Helical" evidence="8">
    <location>
        <begin position="1078"/>
        <end position="1104"/>
    </location>
</feature>
<evidence type="ECO:0000256" key="3">
    <source>
        <dbReference type="ARBA" id="ARBA00022676"/>
    </source>
</evidence>
<dbReference type="InterPro" id="IPR017853">
    <property type="entry name" value="GH"/>
</dbReference>
<keyword evidence="9" id="KW-0732">Signal</keyword>
<feature type="transmembrane region" description="Helical" evidence="8">
    <location>
        <begin position="2286"/>
        <end position="2312"/>
    </location>
</feature>
<evidence type="ECO:0000256" key="1">
    <source>
        <dbReference type="ARBA" id="ARBA00006122"/>
    </source>
</evidence>
<keyword evidence="5" id="KW-0961">Cell wall biogenesis/degradation</keyword>
<dbReference type="Pfam" id="PF26127">
    <property type="entry name" value="12TM_Mok13"/>
    <property type="match status" value="1"/>
</dbReference>
<dbReference type="CDD" id="cd11323">
    <property type="entry name" value="AmyAc_AGS"/>
    <property type="match status" value="1"/>
</dbReference>
<dbReference type="GO" id="GO:0070600">
    <property type="term" value="P:fungal-type cell wall (1-&gt;3)-alpha-glucan biosynthetic process"/>
    <property type="evidence" value="ECO:0007669"/>
    <property type="project" value="TreeGrafter"/>
</dbReference>
<evidence type="ECO:0000256" key="4">
    <source>
        <dbReference type="ARBA" id="ARBA00022679"/>
    </source>
</evidence>
<dbReference type="InterPro" id="IPR006047">
    <property type="entry name" value="GH13_cat_dom"/>
</dbReference>
<dbReference type="FunFam" id="3.40.50.2000:FF:000052">
    <property type="entry name" value="Alpha-1,3-glucan synthase Ags2"/>
    <property type="match status" value="1"/>
</dbReference>
<keyword evidence="3" id="KW-0328">Glycosyltransferase</keyword>
<dbReference type="InterPro" id="IPR058655">
    <property type="entry name" value="Mok11-14/Ags1-like"/>
</dbReference>
<feature type="signal peptide" evidence="9">
    <location>
        <begin position="1"/>
        <end position="21"/>
    </location>
</feature>
<feature type="transmembrane region" description="Helical" evidence="8">
    <location>
        <begin position="2060"/>
        <end position="2081"/>
    </location>
</feature>
<dbReference type="Pfam" id="PF26108">
    <property type="entry name" value="GH_Mok13"/>
    <property type="match status" value="1"/>
</dbReference>
<keyword evidence="4" id="KW-0808">Transferase</keyword>
<keyword evidence="8" id="KW-1133">Transmembrane helix</keyword>
<dbReference type="InterPro" id="IPR013534">
    <property type="entry name" value="Starch_synth_cat_dom"/>
</dbReference>
<dbReference type="EMBL" id="LJZO01000003">
    <property type="protein sequence ID" value="ROW03231.1"/>
    <property type="molecule type" value="Genomic_DNA"/>
</dbReference>
<feature type="region of interest" description="Disordered" evidence="7">
    <location>
        <begin position="1654"/>
        <end position="1757"/>
    </location>
</feature>
<feature type="compositionally biased region" description="Polar residues" evidence="7">
    <location>
        <begin position="1681"/>
        <end position="1711"/>
    </location>
</feature>
<dbReference type="InterPro" id="IPR058658">
    <property type="entry name" value="Mok11-13/Ags1-like_Ig_2"/>
</dbReference>
<feature type="compositionally biased region" description="Polar residues" evidence="7">
    <location>
        <begin position="1926"/>
        <end position="1938"/>
    </location>
</feature>
<dbReference type="Gene3D" id="3.40.50.2000">
    <property type="entry name" value="Glycogen Phosphorylase B"/>
    <property type="match status" value="2"/>
</dbReference>
<dbReference type="PANTHER" id="PTHR47182:SF2">
    <property type="entry name" value="CELL WALL ALPHA-1,3-GLUCAN SYNTHASE AGS1"/>
    <property type="match status" value="1"/>
</dbReference>
<reference evidence="11 12" key="1">
    <citation type="submission" date="2015-09" db="EMBL/GenBank/DDBJ databases">
        <title>Host preference determinants of Valsa canker pathogens revealed by comparative genomics.</title>
        <authorList>
            <person name="Yin Z."/>
            <person name="Huang L."/>
        </authorList>
    </citation>
    <scope>NUCLEOTIDE SEQUENCE [LARGE SCALE GENOMIC DNA]</scope>
    <source>
        <strain evidence="11 12">YSFL</strain>
    </source>
</reference>
<evidence type="ECO:0000313" key="12">
    <source>
        <dbReference type="Proteomes" id="UP000284375"/>
    </source>
</evidence>
<feature type="transmembrane region" description="Helical" evidence="8">
    <location>
        <begin position="2093"/>
        <end position="2114"/>
    </location>
</feature>
<feature type="chain" id="PRO_5019158725" description="alpha-1,3-glucan synthase" evidence="9">
    <location>
        <begin position="22"/>
        <end position="2393"/>
    </location>
</feature>
<keyword evidence="8" id="KW-0812">Transmembrane</keyword>
<evidence type="ECO:0000256" key="8">
    <source>
        <dbReference type="SAM" id="Phobius"/>
    </source>
</evidence>
<evidence type="ECO:0000256" key="7">
    <source>
        <dbReference type="SAM" id="MobiDB-lite"/>
    </source>
</evidence>
<feature type="transmembrane region" description="Helical" evidence="8">
    <location>
        <begin position="2178"/>
        <end position="2197"/>
    </location>
</feature>
<accession>A0A423WIL3</accession>
<feature type="transmembrane region" description="Helical" evidence="8">
    <location>
        <begin position="2366"/>
        <end position="2385"/>
    </location>
</feature>
<dbReference type="Pfam" id="PF00128">
    <property type="entry name" value="Alpha-amylase"/>
    <property type="match status" value="1"/>
</dbReference>
<feature type="transmembrane region" description="Helical" evidence="8">
    <location>
        <begin position="2007"/>
        <end position="2025"/>
    </location>
</feature>
<dbReference type="Gene3D" id="3.20.20.80">
    <property type="entry name" value="Glycosidases"/>
    <property type="match status" value="2"/>
</dbReference>
<dbReference type="OrthoDB" id="512920at2759"/>
<dbReference type="InterPro" id="IPR058656">
    <property type="entry name" value="Mok11-13/Ags1-like_GH"/>
</dbReference>
<feature type="transmembrane region" description="Helical" evidence="8">
    <location>
        <begin position="1973"/>
        <end position="1995"/>
    </location>
</feature>
<comment type="catalytic activity">
    <reaction evidence="6">
        <text>[(1-&gt;3)-alpha-D-glucosyl](n) + UDP-alpha-D-glucose = [(1-&gt;3)-alpha-D-glucosyl](n+1) + UDP + H(+)</text>
        <dbReference type="Rhea" id="RHEA:19749"/>
        <dbReference type="Rhea" id="RHEA-COMP:11150"/>
        <dbReference type="Rhea" id="RHEA-COMP:11151"/>
        <dbReference type="ChEBI" id="CHEBI:15378"/>
        <dbReference type="ChEBI" id="CHEBI:28100"/>
        <dbReference type="ChEBI" id="CHEBI:58223"/>
        <dbReference type="ChEBI" id="CHEBI:58885"/>
        <dbReference type="EC" id="2.4.1.183"/>
    </reaction>
</comment>
<dbReference type="InterPro" id="IPR001296">
    <property type="entry name" value="Glyco_trans_1"/>
</dbReference>
<evidence type="ECO:0000259" key="10">
    <source>
        <dbReference type="SMART" id="SM00642"/>
    </source>
</evidence>
<dbReference type="Pfam" id="PF26114">
    <property type="entry name" value="Ig_2_Mok13"/>
    <property type="match status" value="1"/>
</dbReference>
<dbReference type="GO" id="GO:0047657">
    <property type="term" value="F:alpha-1,3-glucan synthase activity"/>
    <property type="evidence" value="ECO:0007669"/>
    <property type="project" value="UniProtKB-EC"/>
</dbReference>
<feature type="transmembrane region" description="Helical" evidence="8">
    <location>
        <begin position="2134"/>
        <end position="2157"/>
    </location>
</feature>
<feature type="compositionally biased region" description="Basic and acidic residues" evidence="7">
    <location>
        <begin position="1903"/>
        <end position="1912"/>
    </location>
</feature>
<dbReference type="InterPro" id="IPR058659">
    <property type="entry name" value="Mok11-13/Ags1-like_CBM"/>
</dbReference>
<dbReference type="FunFam" id="3.20.20.80:FF:000073">
    <property type="entry name" value="Alpha-1,3-glucan synthase Ags2"/>
    <property type="match status" value="1"/>
</dbReference>
<keyword evidence="8" id="KW-0472">Membrane</keyword>
<organism evidence="11 12">
    <name type="scientific">Cytospora chrysosperma</name>
    <name type="common">Cytospora canker fungus</name>
    <name type="synonym">Sphaeria chrysosperma</name>
    <dbReference type="NCBI Taxonomy" id="252740"/>
    <lineage>
        <taxon>Eukaryota</taxon>
        <taxon>Fungi</taxon>
        <taxon>Dikarya</taxon>
        <taxon>Ascomycota</taxon>
        <taxon>Pezizomycotina</taxon>
        <taxon>Sordariomycetes</taxon>
        <taxon>Sordariomycetidae</taxon>
        <taxon>Diaporthales</taxon>
        <taxon>Cytosporaceae</taxon>
        <taxon>Cytospora</taxon>
    </lineage>
</organism>
<proteinExistence type="inferred from homology"/>
<evidence type="ECO:0000256" key="6">
    <source>
        <dbReference type="ARBA" id="ARBA00048960"/>
    </source>
</evidence>
<dbReference type="Pfam" id="PF08323">
    <property type="entry name" value="Glyco_transf_5"/>
    <property type="match status" value="1"/>
</dbReference>
<dbReference type="InterPro" id="IPR058654">
    <property type="entry name" value="Mok11-14/Ags1-like_TM"/>
</dbReference>
<feature type="transmembrane region" description="Helical" evidence="8">
    <location>
        <begin position="2247"/>
        <end position="2266"/>
    </location>
</feature>
<feature type="compositionally biased region" description="Low complexity" evidence="7">
    <location>
        <begin position="1721"/>
        <end position="1730"/>
    </location>
</feature>
<evidence type="ECO:0000313" key="11">
    <source>
        <dbReference type="EMBL" id="ROW03231.1"/>
    </source>
</evidence>
<dbReference type="Pfam" id="PF26111">
    <property type="entry name" value="Ig_Mok13"/>
    <property type="match status" value="1"/>
</dbReference>
<feature type="transmembrane region" description="Helical" evidence="8">
    <location>
        <begin position="2319"/>
        <end position="2337"/>
    </location>
</feature>
<protein>
    <recommendedName>
        <fullName evidence="2">alpha-1,3-glucan synthase</fullName>
        <ecNumber evidence="2">2.4.1.183</ecNumber>
    </recommendedName>
</protein>
<dbReference type="Pfam" id="PF26122">
    <property type="entry name" value="CBM_Mok13"/>
    <property type="match status" value="1"/>
</dbReference>
<dbReference type="Proteomes" id="UP000284375">
    <property type="component" value="Unassembled WGS sequence"/>
</dbReference>